<feature type="chain" id="PRO_5030685195" description="SPOR domain-containing protein" evidence="1">
    <location>
        <begin position="24"/>
        <end position="125"/>
    </location>
</feature>
<keyword evidence="1" id="KW-0732">Signal</keyword>
<evidence type="ECO:0008006" key="4">
    <source>
        <dbReference type="Google" id="ProtNLM"/>
    </source>
</evidence>
<gene>
    <name evidence="2" type="ORF">H0921_12745</name>
</gene>
<evidence type="ECO:0000256" key="1">
    <source>
        <dbReference type="SAM" id="SignalP"/>
    </source>
</evidence>
<comment type="caution">
    <text evidence="2">The sequence shown here is derived from an EMBL/GenBank/DDBJ whole genome shotgun (WGS) entry which is preliminary data.</text>
</comment>
<accession>A0A7V9ACD4</accession>
<dbReference type="EMBL" id="JACEFB010000010">
    <property type="protein sequence ID" value="MBA2227028.1"/>
    <property type="molecule type" value="Genomic_DNA"/>
</dbReference>
<feature type="signal peptide" evidence="1">
    <location>
        <begin position="1"/>
        <end position="23"/>
    </location>
</feature>
<evidence type="ECO:0000313" key="2">
    <source>
        <dbReference type="EMBL" id="MBA2227028.1"/>
    </source>
</evidence>
<sequence length="125" mass="13479">MIRMPLVLATGVILAWTAAEASAHPPAVIIHPTVPPFGPPRVLPVAPVVPGPIVYPPVGPLVPSPVLPPLVRPGVGRDFVVYIRPAPLTPWTVYGRYDTRLEATRVARWLEASGYLTRIDSVPGW</sequence>
<keyword evidence="3" id="KW-1185">Reference proteome</keyword>
<name>A0A7V9ACD4_9BACT</name>
<protein>
    <recommendedName>
        <fullName evidence="4">SPOR domain-containing protein</fullName>
    </recommendedName>
</protein>
<organism evidence="2 3">
    <name type="scientific">Thermogemmata fonticola</name>
    <dbReference type="NCBI Taxonomy" id="2755323"/>
    <lineage>
        <taxon>Bacteria</taxon>
        <taxon>Pseudomonadati</taxon>
        <taxon>Planctomycetota</taxon>
        <taxon>Planctomycetia</taxon>
        <taxon>Gemmatales</taxon>
        <taxon>Gemmataceae</taxon>
        <taxon>Thermogemmata</taxon>
    </lineage>
</organism>
<dbReference type="AlphaFoldDB" id="A0A7V9ACD4"/>
<evidence type="ECO:0000313" key="3">
    <source>
        <dbReference type="Proteomes" id="UP000542342"/>
    </source>
</evidence>
<proteinExistence type="predicted"/>
<reference evidence="2 3" key="1">
    <citation type="submission" date="2020-07" db="EMBL/GenBank/DDBJ databases">
        <title>Thermogemmata thermophila gen. nov., sp. nov., a novel moderate thermophilic planctomycete from a Kamchatka hot spring.</title>
        <authorList>
            <person name="Elcheninov A.G."/>
            <person name="Podosokorskaya O.A."/>
            <person name="Kovaleva O.L."/>
            <person name="Novikov A."/>
            <person name="Bonch-Osmolovskaya E.A."/>
            <person name="Toshchakov S.V."/>
            <person name="Kublanov I.V."/>
        </authorList>
    </citation>
    <scope>NUCLEOTIDE SEQUENCE [LARGE SCALE GENOMIC DNA]</scope>
    <source>
        <strain evidence="2 3">2918</strain>
    </source>
</reference>
<dbReference type="RefSeq" id="WP_194538740.1">
    <property type="nucleotide sequence ID" value="NZ_JACEFB010000010.1"/>
</dbReference>
<dbReference type="Proteomes" id="UP000542342">
    <property type="component" value="Unassembled WGS sequence"/>
</dbReference>